<sequence>MTNWLEKTKRPVLPIYLAALVWPIMALVLPIYTLGGLIATAVISVGVYIAGTKLCPVRVVRVPVAYATGSEDVDALLNGVTANLDALHKLNDEIPDKQLSDAMDRMEKAGRSIADTVARTPDKARNVDRFARYYLPEMVKLMGAYAELEKQGVKGDNAAQIEADLRRNADTTAAAFENLLDALYSAEAMDISTDIEVLDSILKSQNLTK</sequence>
<keyword evidence="1" id="KW-1133">Transmembrane helix</keyword>
<comment type="caution">
    <text evidence="2">The sequence shown here is derived from an EMBL/GenBank/DDBJ whole genome shotgun (WGS) entry which is preliminary data.</text>
</comment>
<evidence type="ECO:0000313" key="2">
    <source>
        <dbReference type="EMBL" id="MBS5331080.1"/>
    </source>
</evidence>
<dbReference type="AlphaFoldDB" id="A0A943D910"/>
<keyword evidence="1" id="KW-0472">Membrane</keyword>
<dbReference type="EMBL" id="JAGZGG010000002">
    <property type="protein sequence ID" value="MBS5331080.1"/>
    <property type="molecule type" value="Genomic_DNA"/>
</dbReference>
<dbReference type="InterPro" id="IPR018770">
    <property type="entry name" value="ChloroindolylP_hydrolase"/>
</dbReference>
<feature type="transmembrane region" description="Helical" evidence="1">
    <location>
        <begin position="20"/>
        <end position="51"/>
    </location>
</feature>
<dbReference type="Pfam" id="PF10112">
    <property type="entry name" value="Halogen_Hydrol"/>
    <property type="match status" value="1"/>
</dbReference>
<evidence type="ECO:0000256" key="1">
    <source>
        <dbReference type="SAM" id="Phobius"/>
    </source>
</evidence>
<keyword evidence="1" id="KW-0812">Transmembrane</keyword>
<accession>A0A943D910</accession>
<name>A0A943D910_9FIRM</name>
<gene>
    <name evidence="2" type="ORF">KHY36_00950</name>
</gene>
<evidence type="ECO:0000313" key="3">
    <source>
        <dbReference type="Proteomes" id="UP000759273"/>
    </source>
</evidence>
<dbReference type="Proteomes" id="UP000759273">
    <property type="component" value="Unassembled WGS sequence"/>
</dbReference>
<organism evidence="2 3">
    <name type="scientific">Subdoligranulum variabile</name>
    <dbReference type="NCBI Taxonomy" id="214851"/>
    <lineage>
        <taxon>Bacteria</taxon>
        <taxon>Bacillati</taxon>
        <taxon>Bacillota</taxon>
        <taxon>Clostridia</taxon>
        <taxon>Eubacteriales</taxon>
        <taxon>Oscillospiraceae</taxon>
        <taxon>Subdoligranulum</taxon>
    </lineage>
</organism>
<protein>
    <submittedName>
        <fullName evidence="2">5-bromo-4-chloroindolyl phosphate hydrolysis family protein</fullName>
    </submittedName>
</protein>
<reference evidence="2" key="1">
    <citation type="submission" date="2021-02" db="EMBL/GenBank/DDBJ databases">
        <title>Infant gut strain persistence is associated with maternal origin, phylogeny, and functional potential including surface adhesion and iron acquisition.</title>
        <authorList>
            <person name="Lou Y.C."/>
        </authorList>
    </citation>
    <scope>NUCLEOTIDE SEQUENCE</scope>
    <source>
        <strain evidence="2">L3_101_000M1_dasL3_101_000M1_concoct_87</strain>
    </source>
</reference>
<proteinExistence type="predicted"/>